<keyword evidence="14" id="KW-0326">Glycosidase</keyword>
<feature type="domain" description="HhH-GPD" evidence="15">
    <location>
        <begin position="53"/>
        <end position="202"/>
    </location>
</feature>
<comment type="cofactor">
    <cofactor evidence="2">
        <name>[4Fe-4S] cluster</name>
        <dbReference type="ChEBI" id="CHEBI:49883"/>
    </cofactor>
</comment>
<evidence type="ECO:0000256" key="5">
    <source>
        <dbReference type="ARBA" id="ARBA00012045"/>
    </source>
</evidence>
<evidence type="ECO:0000313" key="17">
    <source>
        <dbReference type="Proteomes" id="UP000240527"/>
    </source>
</evidence>
<evidence type="ECO:0000256" key="4">
    <source>
        <dbReference type="ARBA" id="ARBA00008343"/>
    </source>
</evidence>
<dbReference type="Pfam" id="PF00633">
    <property type="entry name" value="HHH"/>
    <property type="match status" value="1"/>
</dbReference>
<dbReference type="SUPFAM" id="SSF48150">
    <property type="entry name" value="DNA-glycosylase"/>
    <property type="match status" value="1"/>
</dbReference>
<dbReference type="PROSITE" id="PS01155">
    <property type="entry name" value="ENDONUCLEASE_III_2"/>
    <property type="match status" value="1"/>
</dbReference>
<sequence>MKASVSLDRAALRSSLLAWYDRQARTLAWRVSPDERRAGVRSDPYRVWLSEVMLQQTTVPHATPYFLSFTQRWPTVSDLAAVEDGDLMAAWAGLGYYARARNLLACARAVADQHGGVFPDTEEGLRALPGVGAYTAAAVAAIAFDRAANVVDGNVERVMSRLFAVETPLPDAKPELKALAGDLVTDERPGDWAQALMDLGATVCKPKGPLCDRCPVSAWCEAFKGGAPETYPRKTKKGDRPRRHGVAYVLTRGDAVALVRRPPKGLLGGMLGLPTSEWRATPYDDAEAVAAAPIAGAWRDFGAVEHVFTHFSLTLRVFAADKAGNGGANGGDFVWTPREGLSALPSVFLKAARAAERLL</sequence>
<dbReference type="InterPro" id="IPR004036">
    <property type="entry name" value="Endonuclease-III-like_CS2"/>
</dbReference>
<keyword evidence="7" id="KW-0004">4Fe-4S</keyword>
<dbReference type="SUPFAM" id="SSF55811">
    <property type="entry name" value="Nudix"/>
    <property type="match status" value="1"/>
</dbReference>
<evidence type="ECO:0000256" key="9">
    <source>
        <dbReference type="ARBA" id="ARBA00022763"/>
    </source>
</evidence>
<comment type="catalytic activity">
    <reaction evidence="1">
        <text>Hydrolyzes free adenine bases from 7,8-dihydro-8-oxoguanine:adenine mismatched double-stranded DNA, leaving an apurinic site.</text>
        <dbReference type="EC" id="3.2.2.31"/>
    </reaction>
</comment>
<dbReference type="SMART" id="SM00478">
    <property type="entry name" value="ENDO3c"/>
    <property type="match status" value="1"/>
</dbReference>
<dbReference type="Gene3D" id="1.10.1670.10">
    <property type="entry name" value="Helix-hairpin-Helix base-excision DNA repair enzymes (C-terminal)"/>
    <property type="match status" value="1"/>
</dbReference>
<keyword evidence="9" id="KW-0227">DNA damage</keyword>
<comment type="function">
    <text evidence="3">Adenine glycosylase active on G-A mispairs. MutY also corrects error-prone DNA synthesis past GO lesions which are due to the oxidatively damaged form of guanine: 7,8-dihydro-8-oxoguanine (8-oxo-dGTP).</text>
</comment>
<dbReference type="InterPro" id="IPR003651">
    <property type="entry name" value="Endonuclease3_FeS-loop_motif"/>
</dbReference>
<keyword evidence="8" id="KW-0479">Metal-binding</keyword>
<evidence type="ECO:0000256" key="14">
    <source>
        <dbReference type="ARBA" id="ARBA00023295"/>
    </source>
</evidence>
<evidence type="ECO:0000256" key="3">
    <source>
        <dbReference type="ARBA" id="ARBA00002933"/>
    </source>
</evidence>
<dbReference type="Proteomes" id="UP000240527">
    <property type="component" value="Chromosome"/>
</dbReference>
<evidence type="ECO:0000256" key="2">
    <source>
        <dbReference type="ARBA" id="ARBA00001966"/>
    </source>
</evidence>
<evidence type="ECO:0000256" key="11">
    <source>
        <dbReference type="ARBA" id="ARBA00023004"/>
    </source>
</evidence>
<dbReference type="InterPro" id="IPR015797">
    <property type="entry name" value="NUDIX_hydrolase-like_dom_sf"/>
</dbReference>
<dbReference type="InterPro" id="IPR011257">
    <property type="entry name" value="DNA_glycosylase"/>
</dbReference>
<dbReference type="Pfam" id="PF00730">
    <property type="entry name" value="HhH-GPD"/>
    <property type="match status" value="1"/>
</dbReference>
<evidence type="ECO:0000256" key="7">
    <source>
        <dbReference type="ARBA" id="ARBA00022485"/>
    </source>
</evidence>
<evidence type="ECO:0000256" key="8">
    <source>
        <dbReference type="ARBA" id="ARBA00022723"/>
    </source>
</evidence>
<dbReference type="SMART" id="SM00525">
    <property type="entry name" value="FES"/>
    <property type="match status" value="1"/>
</dbReference>
<comment type="similarity">
    <text evidence="4">Belongs to the Nth/MutY family.</text>
</comment>
<dbReference type="CDD" id="cd00056">
    <property type="entry name" value="ENDO3c"/>
    <property type="match status" value="1"/>
</dbReference>
<dbReference type="Pfam" id="PF14815">
    <property type="entry name" value="NUDIX_4"/>
    <property type="match status" value="1"/>
</dbReference>
<evidence type="ECO:0000256" key="13">
    <source>
        <dbReference type="ARBA" id="ARBA00023204"/>
    </source>
</evidence>
<evidence type="ECO:0000259" key="15">
    <source>
        <dbReference type="SMART" id="SM00478"/>
    </source>
</evidence>
<dbReference type="PANTHER" id="PTHR42944">
    <property type="entry name" value="ADENINE DNA GLYCOSYLASE"/>
    <property type="match status" value="1"/>
</dbReference>
<dbReference type="InterPro" id="IPR029119">
    <property type="entry name" value="MutY_C"/>
</dbReference>
<dbReference type="Gene3D" id="3.90.79.10">
    <property type="entry name" value="Nucleoside Triphosphate Pyrophosphohydrolase"/>
    <property type="match status" value="1"/>
</dbReference>
<dbReference type="NCBIfam" id="TIGR01084">
    <property type="entry name" value="mutY"/>
    <property type="match status" value="1"/>
</dbReference>
<dbReference type="EC" id="3.2.2.31" evidence="5"/>
<gene>
    <name evidence="16" type="primary">mutY</name>
    <name evidence="16" type="ORF">B7G68_01835</name>
</gene>
<evidence type="ECO:0000256" key="10">
    <source>
        <dbReference type="ARBA" id="ARBA00022801"/>
    </source>
</evidence>
<keyword evidence="13" id="KW-0234">DNA repair</keyword>
<dbReference type="InterPro" id="IPR023170">
    <property type="entry name" value="HhH_base_excis_C"/>
</dbReference>
<dbReference type="InterPro" id="IPR005760">
    <property type="entry name" value="A/G_AdeGlyc_MutY"/>
</dbReference>
<dbReference type="RefSeq" id="WP_013077544.1">
    <property type="nucleotide sequence ID" value="NZ_CP027850.1"/>
</dbReference>
<organism evidence="16 17">
    <name type="scientific">Caulobacter segnis</name>
    <dbReference type="NCBI Taxonomy" id="88688"/>
    <lineage>
        <taxon>Bacteria</taxon>
        <taxon>Pseudomonadati</taxon>
        <taxon>Pseudomonadota</taxon>
        <taxon>Alphaproteobacteria</taxon>
        <taxon>Caulobacterales</taxon>
        <taxon>Caulobacteraceae</taxon>
        <taxon>Caulobacter</taxon>
    </lineage>
</organism>
<proteinExistence type="inferred from homology"/>
<keyword evidence="12" id="KW-0411">Iron-sulfur</keyword>
<keyword evidence="17" id="KW-1185">Reference proteome</keyword>
<dbReference type="EMBL" id="CP027850">
    <property type="protein sequence ID" value="AVQ00712.1"/>
    <property type="molecule type" value="Genomic_DNA"/>
</dbReference>
<evidence type="ECO:0000313" key="16">
    <source>
        <dbReference type="EMBL" id="AVQ00712.1"/>
    </source>
</evidence>
<dbReference type="InterPro" id="IPR000445">
    <property type="entry name" value="HhH_motif"/>
</dbReference>
<reference evidence="16 17" key="1">
    <citation type="journal article" date="2015" name="Biotechnol. Bioeng.">
        <title>Genome sequence and phenotypic characterization of Caulobacter segnis.</title>
        <authorList>
            <person name="Patel S."/>
            <person name="Fletcher B."/>
            <person name="Scott D.C."/>
            <person name="Ely B."/>
        </authorList>
    </citation>
    <scope>NUCLEOTIDE SEQUENCE [LARGE SCALE GENOMIC DNA]</scope>
    <source>
        <strain evidence="16 17">TK0059</strain>
    </source>
</reference>
<keyword evidence="10" id="KW-0378">Hydrolase</keyword>
<keyword evidence="11" id="KW-0408">Iron</keyword>
<evidence type="ECO:0000256" key="12">
    <source>
        <dbReference type="ARBA" id="ARBA00023014"/>
    </source>
</evidence>
<evidence type="ECO:0000256" key="6">
    <source>
        <dbReference type="ARBA" id="ARBA00022023"/>
    </source>
</evidence>
<name>A0ABM6TCF3_9CAUL</name>
<dbReference type="InterPro" id="IPR003265">
    <property type="entry name" value="HhH-GPD_domain"/>
</dbReference>
<protein>
    <recommendedName>
        <fullName evidence="6">Adenine DNA glycosylase</fullName>
        <ecNumber evidence="5">3.2.2.31</ecNumber>
    </recommendedName>
</protein>
<dbReference type="InterPro" id="IPR044298">
    <property type="entry name" value="MIG/MutY"/>
</dbReference>
<dbReference type="Gene3D" id="1.10.340.30">
    <property type="entry name" value="Hypothetical protein, domain 2"/>
    <property type="match status" value="1"/>
</dbReference>
<accession>A0ABM6TCF3</accession>
<evidence type="ECO:0000256" key="1">
    <source>
        <dbReference type="ARBA" id="ARBA00000843"/>
    </source>
</evidence>
<dbReference type="PANTHER" id="PTHR42944:SF1">
    <property type="entry name" value="ADENINE DNA GLYCOSYLASE"/>
    <property type="match status" value="1"/>
</dbReference>